<feature type="compositionally biased region" description="Pro residues" evidence="1">
    <location>
        <begin position="12"/>
        <end position="22"/>
    </location>
</feature>
<evidence type="ECO:0000313" key="3">
    <source>
        <dbReference type="Proteomes" id="UP000198716"/>
    </source>
</evidence>
<evidence type="ECO:0000256" key="1">
    <source>
        <dbReference type="SAM" id="MobiDB-lite"/>
    </source>
</evidence>
<sequence length="184" mass="21967">MPPSVDLLKRLLPPPEVPPAPQPWEDVERRLSVALPNDYKEFMEVYGDGTLEDYLLLEQLITSEEESSEWWEEQLNDLRSAAERVPERYTLEPGRVDLLPWAFTIDVDVCYWWMEPREEPDRWWIVSRDRDVSRWSVFEGSMVEFLVEVVSGRRREPWMPRNFPGDSPWFKTTARYLADTDPYR</sequence>
<dbReference type="SUPFAM" id="SSF160631">
    <property type="entry name" value="SMI1/KNR4-like"/>
    <property type="match status" value="1"/>
</dbReference>
<dbReference type="Pfam" id="PF14568">
    <property type="entry name" value="SUKH_6"/>
    <property type="match status" value="1"/>
</dbReference>
<reference evidence="3" key="1">
    <citation type="submission" date="2016-10" db="EMBL/GenBank/DDBJ databases">
        <authorList>
            <person name="Varghese N."/>
            <person name="Submissions S."/>
        </authorList>
    </citation>
    <scope>NUCLEOTIDE SEQUENCE [LARGE SCALE GENOMIC DNA]</scope>
    <source>
        <strain evidence="3">DSM 45004</strain>
    </source>
</reference>
<dbReference type="RefSeq" id="WP_139219617.1">
    <property type="nucleotide sequence ID" value="NZ_FOMZ01000017.1"/>
</dbReference>
<keyword evidence="3" id="KW-1185">Reference proteome</keyword>
<protein>
    <submittedName>
        <fullName evidence="2">SMI1-KNR4 cell-wall</fullName>
    </submittedName>
</protein>
<accession>A0A1I2BQI4</accession>
<dbReference type="EMBL" id="FOMZ01000017">
    <property type="protein sequence ID" value="SFE57573.1"/>
    <property type="molecule type" value="Genomic_DNA"/>
</dbReference>
<dbReference type="Proteomes" id="UP000198716">
    <property type="component" value="Unassembled WGS sequence"/>
</dbReference>
<evidence type="ECO:0000313" key="2">
    <source>
        <dbReference type="EMBL" id="SFE57573.1"/>
    </source>
</evidence>
<name>A0A1I2BQI4_9ACTN</name>
<feature type="region of interest" description="Disordered" evidence="1">
    <location>
        <begin position="1"/>
        <end position="23"/>
    </location>
</feature>
<proteinExistence type="predicted"/>
<dbReference type="InterPro" id="IPR037883">
    <property type="entry name" value="Knr4/Smi1-like_sf"/>
</dbReference>
<organism evidence="2 3">
    <name type="scientific">Actinopolyspora alba</name>
    <dbReference type="NCBI Taxonomy" id="673379"/>
    <lineage>
        <taxon>Bacteria</taxon>
        <taxon>Bacillati</taxon>
        <taxon>Actinomycetota</taxon>
        <taxon>Actinomycetes</taxon>
        <taxon>Actinopolysporales</taxon>
        <taxon>Actinopolysporaceae</taxon>
        <taxon>Actinopolyspora</taxon>
        <taxon>Actinopolyspora alba group</taxon>
    </lineage>
</organism>
<gene>
    <name evidence="2" type="ORF">SAMN04487819_11714</name>
</gene>
<dbReference type="Gene3D" id="3.40.1580.10">
    <property type="entry name" value="SMI1/KNR4-like"/>
    <property type="match status" value="1"/>
</dbReference>
<dbReference type="AlphaFoldDB" id="A0A1I2BQI4"/>